<evidence type="ECO:0000313" key="1">
    <source>
        <dbReference type="EMBL" id="JAH07726.1"/>
    </source>
</evidence>
<dbReference type="AlphaFoldDB" id="A0A0E9PSZ8"/>
<organism evidence="1">
    <name type="scientific">Anguilla anguilla</name>
    <name type="common">European freshwater eel</name>
    <name type="synonym">Muraena anguilla</name>
    <dbReference type="NCBI Taxonomy" id="7936"/>
    <lineage>
        <taxon>Eukaryota</taxon>
        <taxon>Metazoa</taxon>
        <taxon>Chordata</taxon>
        <taxon>Craniata</taxon>
        <taxon>Vertebrata</taxon>
        <taxon>Euteleostomi</taxon>
        <taxon>Actinopterygii</taxon>
        <taxon>Neopterygii</taxon>
        <taxon>Teleostei</taxon>
        <taxon>Anguilliformes</taxon>
        <taxon>Anguillidae</taxon>
        <taxon>Anguilla</taxon>
    </lineage>
</organism>
<protein>
    <submittedName>
        <fullName evidence="1">Uncharacterized protein</fullName>
    </submittedName>
</protein>
<reference evidence="1" key="2">
    <citation type="journal article" date="2015" name="Fish Shellfish Immunol.">
        <title>Early steps in the European eel (Anguilla anguilla)-Vibrio vulnificus interaction in the gills: Role of the RtxA13 toxin.</title>
        <authorList>
            <person name="Callol A."/>
            <person name="Pajuelo D."/>
            <person name="Ebbesson L."/>
            <person name="Teles M."/>
            <person name="MacKenzie S."/>
            <person name="Amaro C."/>
        </authorList>
    </citation>
    <scope>NUCLEOTIDE SEQUENCE</scope>
</reference>
<proteinExistence type="predicted"/>
<sequence length="20" mass="2443">MARSSPMASRYQRRCIFLRL</sequence>
<accession>A0A0E9PSZ8</accession>
<reference evidence="1" key="1">
    <citation type="submission" date="2014-11" db="EMBL/GenBank/DDBJ databases">
        <authorList>
            <person name="Amaro Gonzalez C."/>
        </authorList>
    </citation>
    <scope>NUCLEOTIDE SEQUENCE</scope>
</reference>
<name>A0A0E9PSZ8_ANGAN</name>
<dbReference type="EMBL" id="GBXM01100851">
    <property type="protein sequence ID" value="JAH07726.1"/>
    <property type="molecule type" value="Transcribed_RNA"/>
</dbReference>